<dbReference type="Proteomes" id="UP000193498">
    <property type="component" value="Unassembled WGS sequence"/>
</dbReference>
<dbReference type="InterPro" id="IPR010750">
    <property type="entry name" value="SGF29_tudor-like_dom"/>
</dbReference>
<protein>
    <recommendedName>
        <fullName evidence="1">SGF29 C-terminal domain-containing protein</fullName>
    </recommendedName>
</protein>
<evidence type="ECO:0000313" key="3">
    <source>
        <dbReference type="Proteomes" id="UP000193498"/>
    </source>
</evidence>
<dbReference type="PANTHER" id="PTHR21539:SF0">
    <property type="entry name" value="SAGA-ASSOCIATED FACTOR 29"/>
    <property type="match status" value="1"/>
</dbReference>
<proteinExistence type="predicted"/>
<gene>
    <name evidence="2" type="ORF">K493DRAFT_226154</name>
</gene>
<name>A0A1Y1Y2M1_9FUNG</name>
<dbReference type="EMBL" id="MCFE01000286">
    <property type="protein sequence ID" value="ORX92261.1"/>
    <property type="molecule type" value="Genomic_DNA"/>
</dbReference>
<dbReference type="Gene3D" id="2.30.30.140">
    <property type="match status" value="1"/>
</dbReference>
<dbReference type="PROSITE" id="PS51518">
    <property type="entry name" value="SGF29_C"/>
    <property type="match status" value="1"/>
</dbReference>
<organism evidence="2 3">
    <name type="scientific">Basidiobolus meristosporus CBS 931.73</name>
    <dbReference type="NCBI Taxonomy" id="1314790"/>
    <lineage>
        <taxon>Eukaryota</taxon>
        <taxon>Fungi</taxon>
        <taxon>Fungi incertae sedis</taxon>
        <taxon>Zoopagomycota</taxon>
        <taxon>Entomophthoromycotina</taxon>
        <taxon>Basidiobolomycetes</taxon>
        <taxon>Basidiobolales</taxon>
        <taxon>Basidiobolaceae</taxon>
        <taxon>Basidiobolus</taxon>
    </lineage>
</organism>
<dbReference type="InParanoid" id="A0A1Y1Y2M1"/>
<accession>A0A1Y1Y2M1</accession>
<feature type="domain" description="SGF29 C-terminal" evidence="1">
    <location>
        <begin position="1"/>
        <end position="65"/>
    </location>
</feature>
<dbReference type="InterPro" id="IPR037802">
    <property type="entry name" value="SGF29"/>
</dbReference>
<dbReference type="Pfam" id="PF07039">
    <property type="entry name" value="SGF29_Tudor"/>
    <property type="match status" value="1"/>
</dbReference>
<evidence type="ECO:0000313" key="2">
    <source>
        <dbReference type="EMBL" id="ORX92261.1"/>
    </source>
</evidence>
<dbReference type="AlphaFoldDB" id="A0A1Y1Y2M1"/>
<dbReference type="PANTHER" id="PTHR21539">
    <property type="entry name" value="SAGA-ASSOCIATED FACTOR 29"/>
    <property type="match status" value="1"/>
</dbReference>
<evidence type="ECO:0000259" key="1">
    <source>
        <dbReference type="PROSITE" id="PS51518"/>
    </source>
</evidence>
<dbReference type="GO" id="GO:0000124">
    <property type="term" value="C:SAGA complex"/>
    <property type="evidence" value="ECO:0007669"/>
    <property type="project" value="InterPro"/>
</dbReference>
<reference evidence="2 3" key="1">
    <citation type="submission" date="2016-07" db="EMBL/GenBank/DDBJ databases">
        <title>Pervasive Adenine N6-methylation of Active Genes in Fungi.</title>
        <authorList>
            <consortium name="DOE Joint Genome Institute"/>
            <person name="Mondo S.J."/>
            <person name="Dannebaum R.O."/>
            <person name="Kuo R.C."/>
            <person name="Labutti K."/>
            <person name="Haridas S."/>
            <person name="Kuo A."/>
            <person name="Salamov A."/>
            <person name="Ahrendt S.R."/>
            <person name="Lipzen A."/>
            <person name="Sullivan W."/>
            <person name="Andreopoulos W.B."/>
            <person name="Clum A."/>
            <person name="Lindquist E."/>
            <person name="Daum C."/>
            <person name="Ramamoorthy G.K."/>
            <person name="Gryganskyi A."/>
            <person name="Culley D."/>
            <person name="Magnuson J.K."/>
            <person name="James T.Y."/>
            <person name="O'Malley M.A."/>
            <person name="Stajich J.E."/>
            <person name="Spatafora J.W."/>
            <person name="Visel A."/>
            <person name="Grigoriev I.V."/>
        </authorList>
    </citation>
    <scope>NUCLEOTIDE SEQUENCE [LARGE SCALE GENOMIC DNA]</scope>
    <source>
        <strain evidence="2 3">CBS 931.73</strain>
    </source>
</reference>
<keyword evidence="3" id="KW-1185">Reference proteome</keyword>
<dbReference type="OrthoDB" id="10265994at2759"/>
<feature type="non-terminal residue" evidence="2">
    <location>
        <position position="1"/>
    </location>
</feature>
<comment type="caution">
    <text evidence="2">The sequence shown here is derived from an EMBL/GenBank/DDBJ whole genome shotgun (WGS) entry which is preliminary data.</text>
</comment>
<sequence length="65" mass="7367">LPPRNIIPLPEEVVLGEYPEFEVDHVVLALYPNTTCFYKAIVVLPPSKVHFVDCHISIDHPNRSS</sequence>